<proteinExistence type="predicted"/>
<gene>
    <name evidence="1" type="ORF">T03_3445</name>
</gene>
<accession>A0A0V0YZI9</accession>
<evidence type="ECO:0000313" key="2">
    <source>
        <dbReference type="Proteomes" id="UP000054653"/>
    </source>
</evidence>
<feature type="non-terminal residue" evidence="1">
    <location>
        <position position="1"/>
    </location>
</feature>
<evidence type="ECO:0000313" key="1">
    <source>
        <dbReference type="EMBL" id="KRY05616.1"/>
    </source>
</evidence>
<comment type="caution">
    <text evidence="1">The sequence shown here is derived from an EMBL/GenBank/DDBJ whole genome shotgun (WGS) entry which is preliminary data.</text>
</comment>
<dbReference type="AlphaFoldDB" id="A0A0V0YZI9"/>
<reference evidence="1 2" key="1">
    <citation type="submission" date="2015-01" db="EMBL/GenBank/DDBJ databases">
        <title>Evolution of Trichinella species and genotypes.</title>
        <authorList>
            <person name="Korhonen P.K."/>
            <person name="Edoardo P."/>
            <person name="Giuseppe L.R."/>
            <person name="Gasser R.B."/>
        </authorList>
    </citation>
    <scope>NUCLEOTIDE SEQUENCE [LARGE SCALE GENOMIC DNA]</scope>
    <source>
        <strain evidence="1">ISS120</strain>
    </source>
</reference>
<protein>
    <submittedName>
        <fullName evidence="1">Uncharacterized protein</fullName>
    </submittedName>
</protein>
<organism evidence="1 2">
    <name type="scientific">Trichinella britovi</name>
    <name type="common">Parasitic roundworm</name>
    <dbReference type="NCBI Taxonomy" id="45882"/>
    <lineage>
        <taxon>Eukaryota</taxon>
        <taxon>Metazoa</taxon>
        <taxon>Ecdysozoa</taxon>
        <taxon>Nematoda</taxon>
        <taxon>Enoplea</taxon>
        <taxon>Dorylaimia</taxon>
        <taxon>Trichinellida</taxon>
        <taxon>Trichinellidae</taxon>
        <taxon>Trichinella</taxon>
    </lineage>
</organism>
<dbReference type="EMBL" id="JYDI01004892">
    <property type="protein sequence ID" value="KRY05616.1"/>
    <property type="molecule type" value="Genomic_DNA"/>
</dbReference>
<name>A0A0V0YZI9_TRIBR</name>
<sequence>LDRESGCRRTLRRCIHRSKSVIRTHTHVDISGGTRLKGSACTDLQWCGSD</sequence>
<keyword evidence="2" id="KW-1185">Reference proteome</keyword>
<dbReference type="Proteomes" id="UP000054653">
    <property type="component" value="Unassembled WGS sequence"/>
</dbReference>